<dbReference type="STRING" id="747525.W4KHL7"/>
<evidence type="ECO:0000313" key="2">
    <source>
        <dbReference type="Proteomes" id="UP000030671"/>
    </source>
</evidence>
<gene>
    <name evidence="1" type="ORF">HETIRDRAFT_168529</name>
</gene>
<dbReference type="AlphaFoldDB" id="W4KHL7"/>
<reference evidence="1 2" key="1">
    <citation type="journal article" date="2012" name="New Phytol.">
        <title>Insight into trade-off between wood decay and parasitism from the genome of a fungal forest pathogen.</title>
        <authorList>
            <person name="Olson A."/>
            <person name="Aerts A."/>
            <person name="Asiegbu F."/>
            <person name="Belbahri L."/>
            <person name="Bouzid O."/>
            <person name="Broberg A."/>
            <person name="Canback B."/>
            <person name="Coutinho P.M."/>
            <person name="Cullen D."/>
            <person name="Dalman K."/>
            <person name="Deflorio G."/>
            <person name="van Diepen L.T."/>
            <person name="Dunand C."/>
            <person name="Duplessis S."/>
            <person name="Durling M."/>
            <person name="Gonthier P."/>
            <person name="Grimwood J."/>
            <person name="Fossdal C.G."/>
            <person name="Hansson D."/>
            <person name="Henrissat B."/>
            <person name="Hietala A."/>
            <person name="Himmelstrand K."/>
            <person name="Hoffmeister D."/>
            <person name="Hogberg N."/>
            <person name="James T.Y."/>
            <person name="Karlsson M."/>
            <person name="Kohler A."/>
            <person name="Kues U."/>
            <person name="Lee Y.H."/>
            <person name="Lin Y.C."/>
            <person name="Lind M."/>
            <person name="Lindquist E."/>
            <person name="Lombard V."/>
            <person name="Lucas S."/>
            <person name="Lunden K."/>
            <person name="Morin E."/>
            <person name="Murat C."/>
            <person name="Park J."/>
            <person name="Raffaello T."/>
            <person name="Rouze P."/>
            <person name="Salamov A."/>
            <person name="Schmutz J."/>
            <person name="Solheim H."/>
            <person name="Stahlberg J."/>
            <person name="Velez H."/>
            <person name="de Vries R.P."/>
            <person name="Wiebenga A."/>
            <person name="Woodward S."/>
            <person name="Yakovlev I."/>
            <person name="Garbelotto M."/>
            <person name="Martin F."/>
            <person name="Grigoriev I.V."/>
            <person name="Stenlid J."/>
        </authorList>
    </citation>
    <scope>NUCLEOTIDE SEQUENCE [LARGE SCALE GENOMIC DNA]</scope>
    <source>
        <strain evidence="1 2">TC 32-1</strain>
    </source>
</reference>
<proteinExistence type="predicted"/>
<organism evidence="1 2">
    <name type="scientific">Heterobasidion irregulare (strain TC 32-1)</name>
    <dbReference type="NCBI Taxonomy" id="747525"/>
    <lineage>
        <taxon>Eukaryota</taxon>
        <taxon>Fungi</taxon>
        <taxon>Dikarya</taxon>
        <taxon>Basidiomycota</taxon>
        <taxon>Agaricomycotina</taxon>
        <taxon>Agaricomycetes</taxon>
        <taxon>Russulales</taxon>
        <taxon>Bondarzewiaceae</taxon>
        <taxon>Heterobasidion</taxon>
        <taxon>Heterobasidion annosum species complex</taxon>
    </lineage>
</organism>
<dbReference type="Proteomes" id="UP000030671">
    <property type="component" value="Unassembled WGS sequence"/>
</dbReference>
<sequence length="126" mass="14054">MGCGRSGGDRPCLVQVGIFGTHLTLFRISPKLPEYLPRTLARVHAHQRTYPCALVEWFSAIGDDPNEDTSMWIVEPDLDIDGNHATSVIHLESIVRAAHLIPVYGEEFLPPHAVDPSNHHAHWLAF</sequence>
<protein>
    <submittedName>
        <fullName evidence="1">Uncharacterized protein</fullName>
    </submittedName>
</protein>
<dbReference type="OrthoDB" id="3187773at2759"/>
<dbReference type="InParanoid" id="W4KHL7"/>
<evidence type="ECO:0000313" key="1">
    <source>
        <dbReference type="EMBL" id="ETW85214.1"/>
    </source>
</evidence>
<name>W4KHL7_HETIT</name>
<accession>W4KHL7</accession>
<dbReference type="EMBL" id="KI925455">
    <property type="protein sequence ID" value="ETW85214.1"/>
    <property type="molecule type" value="Genomic_DNA"/>
</dbReference>
<keyword evidence="2" id="KW-1185">Reference proteome</keyword>
<dbReference type="GeneID" id="20668163"/>
<dbReference type="RefSeq" id="XP_009542087.1">
    <property type="nucleotide sequence ID" value="XM_009543792.1"/>
</dbReference>
<dbReference type="KEGG" id="hir:HETIRDRAFT_168529"/>
<dbReference type="HOGENOM" id="CLU_1981850_0_0_1"/>